<evidence type="ECO:0000256" key="1">
    <source>
        <dbReference type="SAM" id="MobiDB-lite"/>
    </source>
</evidence>
<keyword evidence="2" id="KW-0472">Membrane</keyword>
<protein>
    <submittedName>
        <fullName evidence="3">Uncharacterized protein</fullName>
    </submittedName>
</protein>
<keyword evidence="2" id="KW-1133">Transmembrane helix</keyword>
<sequence length="568" mass="65031">MSQVEIEIRDISKSDIPTSDMSPTTSDMSPTTSDMSPTTSDMSPTTSDMSPTTSDMDQYNIETYITINQKNEKNLATTKLGGLFPIMANSRKSKHGNIKKHKSILTALKKYKKNKSQEENQPIDKYGRFCFDSVKVNFKEVENELGEIYHSHNEYFSSAMDILASYVKGQKIIYMEAESYCQTRLNKLMFPSIFISTGASVCAAALKDTSWGGTFIASLNAGISFLLSIVSYLKLDAQSEAHKTSAHQYDKLQSICEFASGSLLLFTDMTGFDKKGTSKEREKLQLIEVGTKIKKQLEEIEAKIKEIKETNQFIVPRTIRYRYKIAYNINIFSVIKKIEGLRKHYITFIRDRINQIKFLKCQHNNMLDNGADQTDIGIIKMKQLIDQEYFEKSYGYEKILLLRSAFSIIDQLFSDEMAYADTLRLRTFSSCCYENLARPEFKNTLTHLITDPFGALDKKSKTRYINYMKKMKQRYDTSGNIFAETMDILNNVNKHPPQKHGCWDFDKHHIDDTSWTETFGIPFYSKVGIHEPVDSCLNRKCFYFSTFIVIAICGVGILISYLAINLSK</sequence>
<name>A0A6C0C531_9ZZZZ</name>
<feature type="transmembrane region" description="Helical" evidence="2">
    <location>
        <begin position="542"/>
        <end position="564"/>
    </location>
</feature>
<keyword evidence="2" id="KW-0812">Transmembrane</keyword>
<evidence type="ECO:0000256" key="2">
    <source>
        <dbReference type="SAM" id="Phobius"/>
    </source>
</evidence>
<proteinExistence type="predicted"/>
<feature type="region of interest" description="Disordered" evidence="1">
    <location>
        <begin position="1"/>
        <end position="55"/>
    </location>
</feature>
<organism evidence="3">
    <name type="scientific">viral metagenome</name>
    <dbReference type="NCBI Taxonomy" id="1070528"/>
    <lineage>
        <taxon>unclassified sequences</taxon>
        <taxon>metagenomes</taxon>
        <taxon>organismal metagenomes</taxon>
    </lineage>
</organism>
<dbReference type="EMBL" id="MN739336">
    <property type="protein sequence ID" value="QHS99201.1"/>
    <property type="molecule type" value="Genomic_DNA"/>
</dbReference>
<accession>A0A6C0C531</accession>
<feature type="compositionally biased region" description="Low complexity" evidence="1">
    <location>
        <begin position="17"/>
        <end position="55"/>
    </location>
</feature>
<dbReference type="AlphaFoldDB" id="A0A6C0C531"/>
<reference evidence="3" key="1">
    <citation type="journal article" date="2020" name="Nature">
        <title>Giant virus diversity and host interactions through global metagenomics.</title>
        <authorList>
            <person name="Schulz F."/>
            <person name="Roux S."/>
            <person name="Paez-Espino D."/>
            <person name="Jungbluth S."/>
            <person name="Walsh D.A."/>
            <person name="Denef V.J."/>
            <person name="McMahon K.D."/>
            <person name="Konstantinidis K.T."/>
            <person name="Eloe-Fadrosh E.A."/>
            <person name="Kyrpides N.C."/>
            <person name="Woyke T."/>
        </authorList>
    </citation>
    <scope>NUCLEOTIDE SEQUENCE</scope>
    <source>
        <strain evidence="3">GVMAG-M-3300020185-33</strain>
    </source>
</reference>
<feature type="compositionally biased region" description="Basic and acidic residues" evidence="1">
    <location>
        <begin position="1"/>
        <end position="13"/>
    </location>
</feature>
<evidence type="ECO:0000313" key="3">
    <source>
        <dbReference type="EMBL" id="QHS99201.1"/>
    </source>
</evidence>